<dbReference type="AlphaFoldDB" id="A0A7C0WSC3"/>
<dbReference type="InterPro" id="IPR028082">
    <property type="entry name" value="Peripla_BP_I"/>
</dbReference>
<evidence type="ECO:0000256" key="3">
    <source>
        <dbReference type="ARBA" id="ARBA00022729"/>
    </source>
</evidence>
<gene>
    <name evidence="6" type="ORF">ENG14_00840</name>
</gene>
<comment type="similarity">
    <text evidence="1">Belongs to the leucine-binding protein family.</text>
</comment>
<dbReference type="PANTHER" id="PTHR30483:SF38">
    <property type="entry name" value="BLR7848 PROTEIN"/>
    <property type="match status" value="1"/>
</dbReference>
<dbReference type="EMBL" id="DQZW01000037">
    <property type="protein sequence ID" value="HDL89433.1"/>
    <property type="molecule type" value="Genomic_DNA"/>
</dbReference>
<keyword evidence="3" id="KW-0732">Signal</keyword>
<evidence type="ECO:0000256" key="2">
    <source>
        <dbReference type="ARBA" id="ARBA00022448"/>
    </source>
</evidence>
<keyword evidence="4" id="KW-0029">Amino-acid transport</keyword>
<organism evidence="6">
    <name type="scientific">Thermodesulforhabdus norvegica</name>
    <dbReference type="NCBI Taxonomy" id="39841"/>
    <lineage>
        <taxon>Bacteria</taxon>
        <taxon>Pseudomonadati</taxon>
        <taxon>Thermodesulfobacteriota</taxon>
        <taxon>Syntrophobacteria</taxon>
        <taxon>Syntrophobacterales</taxon>
        <taxon>Thermodesulforhabdaceae</taxon>
        <taxon>Thermodesulforhabdus</taxon>
    </lineage>
</organism>
<proteinExistence type="inferred from homology"/>
<dbReference type="CDD" id="cd06333">
    <property type="entry name" value="PBP1_ABC_RPA1789-like"/>
    <property type="match status" value="1"/>
</dbReference>
<reference evidence="6" key="1">
    <citation type="journal article" date="2020" name="mSystems">
        <title>Genome- and Community-Level Interaction Insights into Carbon Utilization and Element Cycling Functions of Hydrothermarchaeota in Hydrothermal Sediment.</title>
        <authorList>
            <person name="Zhou Z."/>
            <person name="Liu Y."/>
            <person name="Xu W."/>
            <person name="Pan J."/>
            <person name="Luo Z.H."/>
            <person name="Li M."/>
        </authorList>
    </citation>
    <scope>NUCLEOTIDE SEQUENCE [LARGE SCALE GENOMIC DNA]</scope>
    <source>
        <strain evidence="6">HyVt-19</strain>
    </source>
</reference>
<feature type="domain" description="Leucine-binding protein" evidence="5">
    <location>
        <begin position="29"/>
        <end position="376"/>
    </location>
</feature>
<dbReference type="InterPro" id="IPR000709">
    <property type="entry name" value="Leu_Ile_Val-bd"/>
</dbReference>
<evidence type="ECO:0000313" key="6">
    <source>
        <dbReference type="EMBL" id="HDL89433.1"/>
    </source>
</evidence>
<evidence type="ECO:0000256" key="1">
    <source>
        <dbReference type="ARBA" id="ARBA00010062"/>
    </source>
</evidence>
<evidence type="ECO:0000259" key="5">
    <source>
        <dbReference type="Pfam" id="PF13458"/>
    </source>
</evidence>
<dbReference type="PRINTS" id="PR00337">
    <property type="entry name" value="LEUILEVALBP"/>
</dbReference>
<evidence type="ECO:0000256" key="4">
    <source>
        <dbReference type="ARBA" id="ARBA00022970"/>
    </source>
</evidence>
<dbReference type="InterPro" id="IPR051010">
    <property type="entry name" value="BCAA_transport"/>
</dbReference>
<sequence length="384" mass="41878">MCASLFSLFAVVFLVFTGTVSLVLAAGAYKVGAVFSVTGVASFLGEPEKRTVEMVVEKVNASGGINGHPVELILYDDESDTTKATLAVKRLIKKDNVLVIIGPTRSGESLAVAPIAEKAKVPLISCAASYKIVTPVEKRRWVFKTAHSDGHAVERIFEYMKNHDIKRVAILTVSTGFGASGREQILKYAPKYGIEIVADERYGPKDTDLTAQFTKVRSLNPDAIVNWSIGPTQILSVKTWHNLGMNKIRLFQSHGFGSKKNLELAGGAANGVLFPISPVIVASLLPESHPQKKTVMDYVREYTSRYNEPVSSFGGHAWDAIQLALSALKEVGPDRTKIRDYLENLKGFVGQSGVFNFSPNDHNGLSKKDLVMVEVVKGQWVLAQ</sequence>
<comment type="caution">
    <text evidence="6">The sequence shown here is derived from an EMBL/GenBank/DDBJ whole genome shotgun (WGS) entry which is preliminary data.</text>
</comment>
<dbReference type="PANTHER" id="PTHR30483">
    <property type="entry name" value="LEUCINE-SPECIFIC-BINDING PROTEIN"/>
    <property type="match status" value="1"/>
</dbReference>
<dbReference type="SUPFAM" id="SSF53822">
    <property type="entry name" value="Periplasmic binding protein-like I"/>
    <property type="match status" value="1"/>
</dbReference>
<dbReference type="InterPro" id="IPR028081">
    <property type="entry name" value="Leu-bd"/>
</dbReference>
<dbReference type="GO" id="GO:0006865">
    <property type="term" value="P:amino acid transport"/>
    <property type="evidence" value="ECO:0007669"/>
    <property type="project" value="UniProtKB-KW"/>
</dbReference>
<name>A0A7C0WSC3_9BACT</name>
<keyword evidence="2" id="KW-0813">Transport</keyword>
<dbReference type="Pfam" id="PF13458">
    <property type="entry name" value="Peripla_BP_6"/>
    <property type="match status" value="1"/>
</dbReference>
<dbReference type="Gene3D" id="3.40.50.2300">
    <property type="match status" value="2"/>
</dbReference>
<protein>
    <submittedName>
        <fullName evidence="6">ABC transporter substrate-binding protein</fullName>
    </submittedName>
</protein>
<accession>A0A7C0WSC3</accession>
<dbReference type="Proteomes" id="UP000886355">
    <property type="component" value="Unassembled WGS sequence"/>
</dbReference>